<dbReference type="AlphaFoldDB" id="A0A3A5MQK9"/>
<proteinExistence type="predicted"/>
<keyword evidence="2" id="KW-1185">Reference proteome</keyword>
<dbReference type="EMBL" id="QZVS01000083">
    <property type="protein sequence ID" value="RJT88336.1"/>
    <property type="molecule type" value="Genomic_DNA"/>
</dbReference>
<organism evidence="1 2">
    <name type="scientific">Cryobacterium melibiosiphilum</name>
    <dbReference type="NCBI Taxonomy" id="995039"/>
    <lineage>
        <taxon>Bacteria</taxon>
        <taxon>Bacillati</taxon>
        <taxon>Actinomycetota</taxon>
        <taxon>Actinomycetes</taxon>
        <taxon>Micrococcales</taxon>
        <taxon>Microbacteriaceae</taxon>
        <taxon>Cryobacterium</taxon>
    </lineage>
</organism>
<evidence type="ECO:0000313" key="1">
    <source>
        <dbReference type="EMBL" id="RJT88336.1"/>
    </source>
</evidence>
<comment type="caution">
    <text evidence="1">The sequence shown here is derived from an EMBL/GenBank/DDBJ whole genome shotgun (WGS) entry which is preliminary data.</text>
</comment>
<gene>
    <name evidence="1" type="ORF">D6T64_10600</name>
</gene>
<evidence type="ECO:0000313" key="2">
    <source>
        <dbReference type="Proteomes" id="UP000272015"/>
    </source>
</evidence>
<sequence>MILMDVILDMRSVSLLDFDSVLPCEGVHHERGLSGHDPAESGGFMVISPCCGPKVIQCSPRVAAMQSSGVLYCGVCEREHLTSEYRFIPLDNT</sequence>
<dbReference type="Proteomes" id="UP000272015">
    <property type="component" value="Unassembled WGS sequence"/>
</dbReference>
<reference evidence="1 2" key="1">
    <citation type="submission" date="2018-09" db="EMBL/GenBank/DDBJ databases">
        <title>Novel species of Cryobacterium.</title>
        <authorList>
            <person name="Liu Q."/>
            <person name="Xin Y.-H."/>
        </authorList>
    </citation>
    <scope>NUCLEOTIDE SEQUENCE [LARGE SCALE GENOMIC DNA]</scope>
    <source>
        <strain evidence="1 2">Hh39</strain>
    </source>
</reference>
<protein>
    <submittedName>
        <fullName evidence="1">Uncharacterized protein</fullName>
    </submittedName>
</protein>
<accession>A0A3A5MQK9</accession>
<name>A0A3A5MQK9_9MICO</name>